<evidence type="ECO:0000256" key="2">
    <source>
        <dbReference type="ARBA" id="ARBA00022448"/>
    </source>
</evidence>
<keyword evidence="3" id="KW-0446">Lipid-binding</keyword>
<reference evidence="4" key="2">
    <citation type="submission" date="2022-06" db="UniProtKB">
        <authorList>
            <consortium name="EnsemblMetazoa"/>
        </authorList>
    </citation>
    <scope>IDENTIFICATION</scope>
    <source>
        <strain evidence="4">PS312</strain>
    </source>
</reference>
<dbReference type="PRINTS" id="PR00178">
    <property type="entry name" value="FATTYACIDBP"/>
</dbReference>
<keyword evidence="2" id="KW-0813">Transport</keyword>
<dbReference type="PANTHER" id="PTHR22725">
    <property type="entry name" value="FATTY ACID-BINDING PROTEIN HOMOLOG 1-RELATED-RELATED"/>
    <property type="match status" value="1"/>
</dbReference>
<evidence type="ECO:0000313" key="4">
    <source>
        <dbReference type="EnsemblMetazoa" id="PPA04269.1"/>
    </source>
</evidence>
<organism evidence="4 5">
    <name type="scientific">Pristionchus pacificus</name>
    <name type="common">Parasitic nematode worm</name>
    <dbReference type="NCBI Taxonomy" id="54126"/>
    <lineage>
        <taxon>Eukaryota</taxon>
        <taxon>Metazoa</taxon>
        <taxon>Ecdysozoa</taxon>
        <taxon>Nematoda</taxon>
        <taxon>Chromadorea</taxon>
        <taxon>Rhabditida</taxon>
        <taxon>Rhabditina</taxon>
        <taxon>Diplogasteromorpha</taxon>
        <taxon>Diplogasteroidea</taxon>
        <taxon>Neodiplogasteridae</taxon>
        <taxon>Pristionchus</taxon>
    </lineage>
</organism>
<dbReference type="OrthoDB" id="412780at2759"/>
<accession>A0A8R1U5U2</accession>
<dbReference type="Proteomes" id="UP000005239">
    <property type="component" value="Unassembled WGS sequence"/>
</dbReference>
<evidence type="ECO:0000313" key="5">
    <source>
        <dbReference type="Proteomes" id="UP000005239"/>
    </source>
</evidence>
<protein>
    <submittedName>
        <fullName evidence="4">Uncharacterized protein</fullName>
    </submittedName>
</protein>
<keyword evidence="5" id="KW-1185">Reference proteome</keyword>
<dbReference type="InterPro" id="IPR000463">
    <property type="entry name" value="Fatty_acid-bd"/>
</dbReference>
<sequence>MHILFVISMLIVLATPTYGHNLPDRFFGKFSLDHSDNWDEYLAAKGWNWVLRRIISLLHVDIVFTKVDEHSFNYEVQTLVKDLRVHNNVLGRESEMEMLDGSFSKKMVKVTFTYQNATLYLHQVPIEHDPFLVDTFTFKVDGDILKATAEAEGVASTRYYSRVV</sequence>
<dbReference type="EnsemblMetazoa" id="PPA04269.1">
    <property type="protein sequence ID" value="PPA04269.1"/>
    <property type="gene ID" value="WBGene00093823"/>
</dbReference>
<dbReference type="GO" id="GO:0008289">
    <property type="term" value="F:lipid binding"/>
    <property type="evidence" value="ECO:0007669"/>
    <property type="project" value="UniProtKB-KW"/>
</dbReference>
<dbReference type="SUPFAM" id="SSF50814">
    <property type="entry name" value="Lipocalins"/>
    <property type="match status" value="1"/>
</dbReference>
<dbReference type="InterPro" id="IPR040094">
    <property type="entry name" value="Lbp1-4"/>
</dbReference>
<comment type="similarity">
    <text evidence="1">Belongs to the calycin superfamily. Fatty-acid binding protein (FABP) family.</text>
</comment>
<dbReference type="Gene3D" id="2.40.128.20">
    <property type="match status" value="1"/>
</dbReference>
<reference evidence="5" key="1">
    <citation type="journal article" date="2008" name="Nat. Genet.">
        <title>The Pristionchus pacificus genome provides a unique perspective on nematode lifestyle and parasitism.</title>
        <authorList>
            <person name="Dieterich C."/>
            <person name="Clifton S.W."/>
            <person name="Schuster L.N."/>
            <person name="Chinwalla A."/>
            <person name="Delehaunty K."/>
            <person name="Dinkelacker I."/>
            <person name="Fulton L."/>
            <person name="Fulton R."/>
            <person name="Godfrey J."/>
            <person name="Minx P."/>
            <person name="Mitreva M."/>
            <person name="Roeseler W."/>
            <person name="Tian H."/>
            <person name="Witte H."/>
            <person name="Yang S.P."/>
            <person name="Wilson R.K."/>
            <person name="Sommer R.J."/>
        </authorList>
    </citation>
    <scope>NUCLEOTIDE SEQUENCE [LARGE SCALE GENOMIC DNA]</scope>
    <source>
        <strain evidence="5">PS312</strain>
    </source>
</reference>
<accession>A0A2A6B5S6</accession>
<gene>
    <name evidence="4" type="primary">WBGene00093823</name>
</gene>
<dbReference type="CDD" id="cd00742">
    <property type="entry name" value="FABP"/>
    <property type="match status" value="1"/>
</dbReference>
<dbReference type="PANTHER" id="PTHR22725:SF2">
    <property type="entry name" value="FATTY ACID-BINDING PROTEIN HOMOLOG 1-RELATED"/>
    <property type="match status" value="1"/>
</dbReference>
<dbReference type="AlphaFoldDB" id="A0A2A6B5S6"/>
<evidence type="ECO:0000256" key="3">
    <source>
        <dbReference type="ARBA" id="ARBA00023121"/>
    </source>
</evidence>
<proteinExistence type="inferred from homology"/>
<evidence type="ECO:0000256" key="1">
    <source>
        <dbReference type="ARBA" id="ARBA00008390"/>
    </source>
</evidence>
<dbReference type="InterPro" id="IPR012674">
    <property type="entry name" value="Calycin"/>
</dbReference>
<name>A0A2A6B5S6_PRIPA</name>